<gene>
    <name evidence="1" type="ordered locus">Dde_4025</name>
</gene>
<protein>
    <submittedName>
        <fullName evidence="1">Uncharacterized protein</fullName>
    </submittedName>
</protein>
<dbReference type="HOGENOM" id="CLU_2698564_0_0_7"/>
<keyword evidence="2" id="KW-1185">Reference proteome</keyword>
<proteinExistence type="predicted"/>
<dbReference type="KEGG" id="dde:Dde_4025"/>
<dbReference type="Proteomes" id="UP000002710">
    <property type="component" value="Chromosome"/>
</dbReference>
<evidence type="ECO:0000313" key="1">
    <source>
        <dbReference type="EMBL" id="AEL79427.1"/>
    </source>
</evidence>
<reference evidence="1 2" key="1">
    <citation type="journal article" date="2011" name="J. Bacteriol.">
        <title>Complete genome sequence and updated annotation of Desulfovibrio alaskensis G20.</title>
        <authorList>
            <person name="Hauser L.J."/>
            <person name="Land M.L."/>
            <person name="Brown S.D."/>
            <person name="Larimer F."/>
            <person name="Keller K.L."/>
            <person name="Rapp-Giles B.J."/>
            <person name="Price M.N."/>
            <person name="Lin M."/>
            <person name="Bruce D.C."/>
            <person name="Detter J.C."/>
            <person name="Tapia R."/>
            <person name="Han C.S."/>
            <person name="Goodwin L.A."/>
            <person name="Cheng J.F."/>
            <person name="Pitluck S."/>
            <person name="Copeland A."/>
            <person name="Lucas S."/>
            <person name="Nolan M."/>
            <person name="Lapidus A.L."/>
            <person name="Palumbo A.V."/>
            <person name="Wall J.D."/>
        </authorList>
    </citation>
    <scope>NUCLEOTIDE SEQUENCE [LARGE SCALE GENOMIC DNA]</scope>
    <source>
        <strain evidence="2">ATCC BAA 1058 / DSM 17464 / G20</strain>
    </source>
</reference>
<sequence length="73" mass="7701">MMTRRKFLRFWKGTAAPPAATGSADGGTAQDADALRRAYLRAMGAGVDPATLAPEELVRRFSSEVTSNDAADG</sequence>
<dbReference type="RefSeq" id="WP_011367566.1">
    <property type="nucleotide sequence ID" value="NC_007519.1"/>
</dbReference>
<organism evidence="1 2">
    <name type="scientific">Oleidesulfovibrio alaskensis (strain ATCC BAA-1058 / DSM 17464 / G20)</name>
    <name type="common">Desulfovibrio alaskensis</name>
    <dbReference type="NCBI Taxonomy" id="207559"/>
    <lineage>
        <taxon>Bacteria</taxon>
        <taxon>Pseudomonadati</taxon>
        <taxon>Thermodesulfobacteriota</taxon>
        <taxon>Desulfovibrionia</taxon>
        <taxon>Desulfovibrionales</taxon>
        <taxon>Desulfovibrionaceae</taxon>
        <taxon>Oleidesulfovibrio</taxon>
    </lineage>
</organism>
<accession>F9XXG2</accession>
<dbReference type="EMBL" id="CP000112">
    <property type="protein sequence ID" value="AEL79427.1"/>
    <property type="molecule type" value="Genomic_DNA"/>
</dbReference>
<dbReference type="STRING" id="207559.Dde_4025"/>
<name>F9XXG2_OLEA2</name>
<evidence type="ECO:0000313" key="2">
    <source>
        <dbReference type="Proteomes" id="UP000002710"/>
    </source>
</evidence>
<dbReference type="AlphaFoldDB" id="F9XXG2"/>